<dbReference type="InterPro" id="IPR036390">
    <property type="entry name" value="WH_DNA-bd_sf"/>
</dbReference>
<dbReference type="PANTHER" id="PTHR43537">
    <property type="entry name" value="TRANSCRIPTIONAL REGULATOR, GNTR FAMILY"/>
    <property type="match status" value="1"/>
</dbReference>
<evidence type="ECO:0000313" key="5">
    <source>
        <dbReference type="EMBL" id="TNL95632.1"/>
    </source>
</evidence>
<accession>A0A5C4U3B7</accession>
<dbReference type="SUPFAM" id="SSF46785">
    <property type="entry name" value="Winged helix' DNA-binding domain"/>
    <property type="match status" value="1"/>
</dbReference>
<evidence type="ECO:0000313" key="6">
    <source>
        <dbReference type="Proteomes" id="UP000312032"/>
    </source>
</evidence>
<dbReference type="InterPro" id="IPR000524">
    <property type="entry name" value="Tscrpt_reg_HTH_GntR"/>
</dbReference>
<dbReference type="GO" id="GO:0003677">
    <property type="term" value="F:DNA binding"/>
    <property type="evidence" value="ECO:0007669"/>
    <property type="project" value="UniProtKB-KW"/>
</dbReference>
<protein>
    <submittedName>
        <fullName evidence="5">FadR family transcriptional regulator</fullName>
    </submittedName>
</protein>
<dbReference type="EMBL" id="VDHJ01000013">
    <property type="protein sequence ID" value="TNL95632.1"/>
    <property type="molecule type" value="Genomic_DNA"/>
</dbReference>
<dbReference type="RefSeq" id="WP_139466241.1">
    <property type="nucleotide sequence ID" value="NZ_VDHJ01000013.1"/>
</dbReference>
<keyword evidence="3" id="KW-0804">Transcription</keyword>
<dbReference type="OrthoDB" id="4164516at2"/>
<comment type="caution">
    <text evidence="5">The sequence shown here is derived from an EMBL/GenBank/DDBJ whole genome shotgun (WGS) entry which is preliminary data.</text>
</comment>
<dbReference type="Proteomes" id="UP000312032">
    <property type="component" value="Unassembled WGS sequence"/>
</dbReference>
<keyword evidence="2" id="KW-0238">DNA-binding</keyword>
<feature type="domain" description="HTH gntR-type" evidence="4">
    <location>
        <begin position="11"/>
        <end position="78"/>
    </location>
</feature>
<sequence length="242" mass="26496">MAHDKTAASTEPLLTSVLDELGRDIISGRLETGQTFTLQSIGERFQISRTVAREAMRALEQLGLVSSSRRVGITVLPRQRWSVFNPTVITWRLQTESERARQLNSLTELRVAVEPIAAYNAATAATPEQRAELKELATTMRELGEHTHGATQDFLEADMRFHSLLLEASGNEMFAMLAPSLMRALYGRTEFGLQPETPASEALDAHEELAQAIARGEAQAAESAARALIGEVRTALVPNQSA</sequence>
<dbReference type="PANTHER" id="PTHR43537:SF44">
    <property type="entry name" value="GNTR FAMILY REGULATORY PROTEIN"/>
    <property type="match status" value="1"/>
</dbReference>
<dbReference type="InterPro" id="IPR036388">
    <property type="entry name" value="WH-like_DNA-bd_sf"/>
</dbReference>
<dbReference type="AlphaFoldDB" id="A0A5C4U3B7"/>
<evidence type="ECO:0000256" key="3">
    <source>
        <dbReference type="ARBA" id="ARBA00023163"/>
    </source>
</evidence>
<dbReference type="PROSITE" id="PS50949">
    <property type="entry name" value="HTH_GNTR"/>
    <property type="match status" value="1"/>
</dbReference>
<dbReference type="Pfam" id="PF00392">
    <property type="entry name" value="GntR"/>
    <property type="match status" value="1"/>
</dbReference>
<dbReference type="InterPro" id="IPR008920">
    <property type="entry name" value="TF_FadR/GntR_C"/>
</dbReference>
<organism evidence="5 6">
    <name type="scientific">Corynebacterium tapiri</name>
    <dbReference type="NCBI Taxonomy" id="1448266"/>
    <lineage>
        <taxon>Bacteria</taxon>
        <taxon>Bacillati</taxon>
        <taxon>Actinomycetota</taxon>
        <taxon>Actinomycetes</taxon>
        <taxon>Mycobacteriales</taxon>
        <taxon>Corynebacteriaceae</taxon>
        <taxon>Corynebacterium</taxon>
    </lineage>
</organism>
<dbReference type="Gene3D" id="1.10.10.10">
    <property type="entry name" value="Winged helix-like DNA-binding domain superfamily/Winged helix DNA-binding domain"/>
    <property type="match status" value="1"/>
</dbReference>
<dbReference type="SUPFAM" id="SSF48008">
    <property type="entry name" value="GntR ligand-binding domain-like"/>
    <property type="match status" value="1"/>
</dbReference>
<evidence type="ECO:0000256" key="2">
    <source>
        <dbReference type="ARBA" id="ARBA00023125"/>
    </source>
</evidence>
<evidence type="ECO:0000259" key="4">
    <source>
        <dbReference type="PROSITE" id="PS50949"/>
    </source>
</evidence>
<dbReference type="SMART" id="SM00895">
    <property type="entry name" value="FCD"/>
    <property type="match status" value="1"/>
</dbReference>
<gene>
    <name evidence="5" type="ORF">FHE74_09305</name>
</gene>
<reference evidence="5 6" key="1">
    <citation type="submission" date="2019-06" db="EMBL/GenBank/DDBJ databases">
        <authorList>
            <person name="Li J."/>
        </authorList>
    </citation>
    <scope>NUCLEOTIDE SEQUENCE [LARGE SCALE GENOMIC DNA]</scope>
    <source>
        <strain evidence="5 6">LMG 28165</strain>
    </source>
</reference>
<dbReference type="SMART" id="SM00345">
    <property type="entry name" value="HTH_GNTR"/>
    <property type="match status" value="1"/>
</dbReference>
<dbReference type="GO" id="GO:0003700">
    <property type="term" value="F:DNA-binding transcription factor activity"/>
    <property type="evidence" value="ECO:0007669"/>
    <property type="project" value="InterPro"/>
</dbReference>
<proteinExistence type="predicted"/>
<keyword evidence="1" id="KW-0805">Transcription regulation</keyword>
<evidence type="ECO:0000256" key="1">
    <source>
        <dbReference type="ARBA" id="ARBA00023015"/>
    </source>
</evidence>
<name>A0A5C4U3B7_9CORY</name>
<dbReference type="Gene3D" id="1.20.120.530">
    <property type="entry name" value="GntR ligand-binding domain-like"/>
    <property type="match status" value="1"/>
</dbReference>
<dbReference type="InterPro" id="IPR011711">
    <property type="entry name" value="GntR_C"/>
</dbReference>
<dbReference type="Pfam" id="PF07729">
    <property type="entry name" value="FCD"/>
    <property type="match status" value="1"/>
</dbReference>
<keyword evidence="6" id="KW-1185">Reference proteome</keyword>